<evidence type="ECO:0000313" key="1">
    <source>
        <dbReference type="EMBL" id="QIG73957.1"/>
    </source>
</evidence>
<proteinExistence type="predicted"/>
<sequence length="194" mass="23064">MTDIRIPAEQLESVMPYEHLEDLIAHGIAERIDIPRLLFLDVDGVLNNTRWKNPTLEEERTDERFFLNSFDTQCVRRLVQVLTELRDTKIVISSTWRKDPFLMKVLETKLGRFSKNIIGKTVSFRHGYRGLEIEDFLFTNFRNREITMCILDDDGDFFPHQKQFHVQTDMEYGVTDTIAYRVKQRLLYSKRTIE</sequence>
<gene>
    <name evidence="1" type="ORF">EVC06_182</name>
</gene>
<reference evidence="1 2" key="1">
    <citation type="submission" date="2020-01" db="EMBL/GenBank/DDBJ databases">
        <title>Patterns of diversity and host range of bacteriophage communities associated with bean-nodulatin bacteria.</title>
        <authorList>
            <person name="Vann Cauwenberghe J."/>
            <person name="Santamaria R.I."/>
            <person name="Bustos P."/>
            <person name="Juarez S."/>
            <person name="Gonzalez V."/>
        </authorList>
    </citation>
    <scope>NUCLEOTIDE SEQUENCE [LARGE SCALE GENOMIC DNA]</scope>
    <source>
        <strain evidence="2">RHph</strain>
    </source>
</reference>
<keyword evidence="2" id="KW-1185">Reference proteome</keyword>
<dbReference type="EMBL" id="MN988534">
    <property type="protein sequence ID" value="QIG73957.1"/>
    <property type="molecule type" value="Genomic_DNA"/>
</dbReference>
<accession>A0A7S5RAJ6</accession>
<dbReference type="Pfam" id="PF18143">
    <property type="entry name" value="HAD_SAK_2"/>
    <property type="match status" value="1"/>
</dbReference>
<name>A0A7S5RAJ6_9CAUD</name>
<organism evidence="1 2">
    <name type="scientific">Rhizobium phage RHph_N34</name>
    <dbReference type="NCBI Taxonomy" id="2509586"/>
    <lineage>
        <taxon>Viruses</taxon>
        <taxon>Duplodnaviria</taxon>
        <taxon>Heunggongvirae</taxon>
        <taxon>Uroviricota</taxon>
        <taxon>Caudoviricetes</taxon>
        <taxon>Pootjesviridae</taxon>
        <taxon>Staniewskivirinae</taxon>
        <taxon>Trinifflemingvirus</taxon>
        <taxon>Trinifflemingvirus N34</taxon>
    </lineage>
</organism>
<dbReference type="Proteomes" id="UP000646667">
    <property type="component" value="Segment"/>
</dbReference>
<protein>
    <submittedName>
        <fullName evidence="1">Uncharacterized protein</fullName>
    </submittedName>
</protein>
<evidence type="ECO:0000313" key="2">
    <source>
        <dbReference type="Proteomes" id="UP000646667"/>
    </source>
</evidence>